<dbReference type="EMBL" id="NGKW01000009">
    <property type="protein sequence ID" value="OTN86813.1"/>
    <property type="molecule type" value="Genomic_DNA"/>
</dbReference>
<evidence type="ECO:0000313" key="8">
    <source>
        <dbReference type="EMBL" id="OTN86813.1"/>
    </source>
</evidence>
<dbReference type="Gene3D" id="3.30.420.10">
    <property type="entry name" value="Ribonuclease H-like superfamily/Ribonuclease H"/>
    <property type="match status" value="1"/>
</dbReference>
<dbReference type="Proteomes" id="UP000194885">
    <property type="component" value="Unassembled WGS sequence"/>
</dbReference>
<dbReference type="GO" id="GO:0006313">
    <property type="term" value="P:DNA transposition"/>
    <property type="evidence" value="ECO:0007669"/>
    <property type="project" value="InterPro"/>
</dbReference>
<evidence type="ECO:0000313" key="9">
    <source>
        <dbReference type="Proteomes" id="UP000194885"/>
    </source>
</evidence>
<protein>
    <recommendedName>
        <fullName evidence="6">Integrase catalytic domain-containing protein</fullName>
    </recommendedName>
</protein>
<evidence type="ECO:0000256" key="4">
    <source>
        <dbReference type="ARBA" id="ARBA00023125"/>
    </source>
</evidence>
<comment type="similarity">
    <text evidence="2">Belongs to the transposase IS30 family.</text>
</comment>
<dbReference type="InterPro" id="IPR012337">
    <property type="entry name" value="RNaseH-like_sf"/>
</dbReference>
<dbReference type="InterPro" id="IPR053392">
    <property type="entry name" value="Transposase_IS30-like"/>
</dbReference>
<dbReference type="PANTHER" id="PTHR10948:SF23">
    <property type="entry name" value="TRANSPOSASE INSI FOR INSERTION SEQUENCE ELEMENT IS30A-RELATED"/>
    <property type="match status" value="1"/>
</dbReference>
<dbReference type="Pfam" id="PF00665">
    <property type="entry name" value="rve"/>
    <property type="match status" value="1"/>
</dbReference>
<dbReference type="InterPro" id="IPR001598">
    <property type="entry name" value="Transposase_IS30_CS"/>
</dbReference>
<dbReference type="SUPFAM" id="SSF53098">
    <property type="entry name" value="Ribonuclease H-like"/>
    <property type="match status" value="1"/>
</dbReference>
<dbReference type="InterPro" id="IPR025246">
    <property type="entry name" value="IS30-like_HTH"/>
</dbReference>
<dbReference type="GO" id="GO:0015074">
    <property type="term" value="P:DNA integration"/>
    <property type="evidence" value="ECO:0007669"/>
    <property type="project" value="InterPro"/>
</dbReference>
<dbReference type="InterPro" id="IPR036397">
    <property type="entry name" value="RNaseH_sf"/>
</dbReference>
<evidence type="ECO:0000256" key="1">
    <source>
        <dbReference type="ARBA" id="ARBA00002190"/>
    </source>
</evidence>
<proteinExistence type="inferred from homology"/>
<dbReference type="PANTHER" id="PTHR10948">
    <property type="entry name" value="TRANSPOSASE"/>
    <property type="match status" value="1"/>
</dbReference>
<accession>A0A242B0D7</accession>
<dbReference type="RefSeq" id="WP_179189917.1">
    <property type="nucleotide sequence ID" value="NZ_NGKW01000009.1"/>
</dbReference>
<dbReference type="AlphaFoldDB" id="A0A242B0D7"/>
<dbReference type="Pfam" id="PF13936">
    <property type="entry name" value="HTH_38"/>
    <property type="match status" value="1"/>
</dbReference>
<evidence type="ECO:0000313" key="7">
    <source>
        <dbReference type="EMBL" id="OTN86790.1"/>
    </source>
</evidence>
<reference evidence="7 9" key="1">
    <citation type="submission" date="2017-05" db="EMBL/GenBank/DDBJ databases">
        <title>The Genome Sequence of Enterococcus faecium 7H8_DIV0219.</title>
        <authorList>
            <consortium name="The Broad Institute Genomics Platform"/>
            <consortium name="The Broad Institute Genomic Center for Infectious Diseases"/>
            <person name="Earl A."/>
            <person name="Manson A."/>
            <person name="Schwartman J."/>
            <person name="Gilmore M."/>
            <person name="Abouelleil A."/>
            <person name="Cao P."/>
            <person name="Chapman S."/>
            <person name="Cusick C."/>
            <person name="Shea T."/>
            <person name="Young S."/>
            <person name="Neafsey D."/>
            <person name="Nusbaum C."/>
            <person name="Birren B."/>
        </authorList>
    </citation>
    <scope>NUCLEOTIDE SEQUENCE [LARGE SCALE GENOMIC DNA]</scope>
    <source>
        <strain evidence="7 9">7H8_DIV0219</strain>
    </source>
</reference>
<dbReference type="PROSITE" id="PS50994">
    <property type="entry name" value="INTEGRASE"/>
    <property type="match status" value="1"/>
</dbReference>
<feature type="domain" description="Integrase catalytic" evidence="6">
    <location>
        <begin position="150"/>
        <end position="310"/>
    </location>
</feature>
<evidence type="ECO:0000259" key="6">
    <source>
        <dbReference type="PROSITE" id="PS50994"/>
    </source>
</evidence>
<name>A0A242B0D7_ENTFC</name>
<sequence length="310" mass="35932">MSKYDQLTDLERNSIAMYRRQGLTLSKIGELIGRSTPTISREIKRNSKPDGTYEPAYAQELANSRRVACKNRLKFTQEIKWKIESKLAIGWSPVMIWAFYRQFDSNFVSVKTIYRYIREGKVGSVELLRRKGKPYKRRFDVNRMKGGKSIHERPKAANNRERIGDWEIDTVVGPKGTTSVLVTVVDRCSRKLLAKVEPNRKTQTVTKALLSLLENEIVYSITADNGKEFSNYEELEEKLHVPVYFADPYCSWQRGTNENTNGLLREYIPKGKDIQTVTQEELDRYVHLINTRPRKVLGFKTALEYYQSSA</sequence>
<dbReference type="NCBIfam" id="NF033563">
    <property type="entry name" value="transpos_IS30"/>
    <property type="match status" value="1"/>
</dbReference>
<dbReference type="InterPro" id="IPR001584">
    <property type="entry name" value="Integrase_cat-core"/>
</dbReference>
<dbReference type="GO" id="GO:0005829">
    <property type="term" value="C:cytosol"/>
    <property type="evidence" value="ECO:0007669"/>
    <property type="project" value="TreeGrafter"/>
</dbReference>
<keyword evidence="5" id="KW-0233">DNA recombination</keyword>
<dbReference type="GO" id="GO:0004803">
    <property type="term" value="F:transposase activity"/>
    <property type="evidence" value="ECO:0007669"/>
    <property type="project" value="InterPro"/>
</dbReference>
<dbReference type="InterPro" id="IPR051917">
    <property type="entry name" value="Transposase-Integrase"/>
</dbReference>
<gene>
    <name evidence="8" type="ORF">A5810_002883</name>
    <name evidence="7" type="ORF">A5810_002913</name>
</gene>
<dbReference type="PROSITE" id="PS01043">
    <property type="entry name" value="TRANSPOSASE_IS30"/>
    <property type="match status" value="1"/>
</dbReference>
<organism evidence="7 9">
    <name type="scientific">Enterococcus faecium</name>
    <name type="common">Streptococcus faecium</name>
    <dbReference type="NCBI Taxonomy" id="1352"/>
    <lineage>
        <taxon>Bacteria</taxon>
        <taxon>Bacillati</taxon>
        <taxon>Bacillota</taxon>
        <taxon>Bacilli</taxon>
        <taxon>Lactobacillales</taxon>
        <taxon>Enterococcaceae</taxon>
        <taxon>Enterococcus</taxon>
    </lineage>
</organism>
<dbReference type="GO" id="GO:0003677">
    <property type="term" value="F:DNA binding"/>
    <property type="evidence" value="ECO:0007669"/>
    <property type="project" value="UniProtKB-KW"/>
</dbReference>
<keyword evidence="3" id="KW-0815">Transposition</keyword>
<comment type="caution">
    <text evidence="7">The sequence shown here is derived from an EMBL/GenBank/DDBJ whole genome shotgun (WGS) entry which is preliminary data.</text>
</comment>
<evidence type="ECO:0000256" key="2">
    <source>
        <dbReference type="ARBA" id="ARBA00006363"/>
    </source>
</evidence>
<keyword evidence="4" id="KW-0238">DNA-binding</keyword>
<dbReference type="EMBL" id="NGKW01000010">
    <property type="protein sequence ID" value="OTN86790.1"/>
    <property type="molecule type" value="Genomic_DNA"/>
</dbReference>
<evidence type="ECO:0000256" key="3">
    <source>
        <dbReference type="ARBA" id="ARBA00022578"/>
    </source>
</evidence>
<evidence type="ECO:0000256" key="5">
    <source>
        <dbReference type="ARBA" id="ARBA00023172"/>
    </source>
</evidence>
<comment type="function">
    <text evidence="1">Required for the transposition of the insertion element.</text>
</comment>